<dbReference type="EMBL" id="WBUI01000007">
    <property type="protein sequence ID" value="KAB2933004.1"/>
    <property type="molecule type" value="Genomic_DNA"/>
</dbReference>
<accession>A0A833H229</accession>
<organism evidence="10 11">
    <name type="scientific">Leptonema illini</name>
    <dbReference type="NCBI Taxonomy" id="183"/>
    <lineage>
        <taxon>Bacteria</taxon>
        <taxon>Pseudomonadati</taxon>
        <taxon>Spirochaetota</taxon>
        <taxon>Spirochaetia</taxon>
        <taxon>Leptospirales</taxon>
        <taxon>Leptospiraceae</taxon>
        <taxon>Leptonema</taxon>
    </lineage>
</organism>
<comment type="pathway">
    <text evidence="7">Porphyrin-containing compound metabolism; siroheme biosynthesis; precorrin-2 from uroporphyrinogen III: step 1/1.</text>
</comment>
<dbReference type="PANTHER" id="PTHR45790">
    <property type="entry name" value="SIROHEME SYNTHASE-RELATED"/>
    <property type="match status" value="1"/>
</dbReference>
<evidence type="ECO:0000256" key="5">
    <source>
        <dbReference type="ARBA" id="ARBA00022691"/>
    </source>
</evidence>
<dbReference type="GO" id="GO:0032259">
    <property type="term" value="P:methylation"/>
    <property type="evidence" value="ECO:0007669"/>
    <property type="project" value="UniProtKB-KW"/>
</dbReference>
<dbReference type="GO" id="GO:0019354">
    <property type="term" value="P:siroheme biosynthetic process"/>
    <property type="evidence" value="ECO:0007669"/>
    <property type="project" value="InterPro"/>
</dbReference>
<dbReference type="NCBIfam" id="TIGR01469">
    <property type="entry name" value="cobA_cysG_Cterm"/>
    <property type="match status" value="1"/>
</dbReference>
<sequence>MKKRPSGKEGFVQIAGAGPGDPDLLTVRTLRALESAEVVLFDRLVHPDILKIASSATLIPVGKKRGQNQELRQDRIHRLLVRYAQTGFRVLRLKGGDPFVFGRGGEEALALKEAGIRYEILPGVSSFYSVPELSWIPLTYRGVSASFGVFTGHEAERSSGFSWSCAASMQTAVFLMCKENLARIADRLISHGRAPSTPAAVISKGSTPEERIVVSTLAEIHGEAASLPSPAMLVVGEVVALRSVLQPGLTDGHLADRVTA</sequence>
<protein>
    <recommendedName>
        <fullName evidence="2">uroporphyrinogen-III C-methyltransferase</fullName>
        <ecNumber evidence="2">2.1.1.107</ecNumber>
    </recommendedName>
</protein>
<dbReference type="CDD" id="cd11642">
    <property type="entry name" value="SUMT"/>
    <property type="match status" value="1"/>
</dbReference>
<dbReference type="Proteomes" id="UP000460298">
    <property type="component" value="Unassembled WGS sequence"/>
</dbReference>
<comment type="caution">
    <text evidence="10">The sequence shown here is derived from an EMBL/GenBank/DDBJ whole genome shotgun (WGS) entry which is preliminary data.</text>
</comment>
<gene>
    <name evidence="10" type="primary">cobA</name>
    <name evidence="10" type="ORF">F9K24_09055</name>
</gene>
<feature type="domain" description="Tetrapyrrole methylase" evidence="9">
    <location>
        <begin position="14"/>
        <end position="220"/>
    </location>
</feature>
<dbReference type="GO" id="GO:0004851">
    <property type="term" value="F:uroporphyrin-III C-methyltransferase activity"/>
    <property type="evidence" value="ECO:0007669"/>
    <property type="project" value="UniProtKB-EC"/>
</dbReference>
<dbReference type="InterPro" id="IPR000878">
    <property type="entry name" value="4pyrrol_Mease"/>
</dbReference>
<evidence type="ECO:0000256" key="7">
    <source>
        <dbReference type="ARBA" id="ARBA00025705"/>
    </source>
</evidence>
<proteinExistence type="inferred from homology"/>
<evidence type="ECO:0000256" key="4">
    <source>
        <dbReference type="ARBA" id="ARBA00022679"/>
    </source>
</evidence>
<evidence type="ECO:0000313" key="10">
    <source>
        <dbReference type="EMBL" id="KAB2933004.1"/>
    </source>
</evidence>
<keyword evidence="5" id="KW-0949">S-adenosyl-L-methionine</keyword>
<dbReference type="InterPro" id="IPR050161">
    <property type="entry name" value="Siro_Cobalamin_biosynth"/>
</dbReference>
<dbReference type="AlphaFoldDB" id="A0A833H229"/>
<keyword evidence="3 8" id="KW-0489">Methyltransferase</keyword>
<dbReference type="EC" id="2.1.1.107" evidence="2"/>
<comment type="similarity">
    <text evidence="1 8">Belongs to the precorrin methyltransferase family.</text>
</comment>
<dbReference type="NCBIfam" id="NF004790">
    <property type="entry name" value="PRK06136.1"/>
    <property type="match status" value="1"/>
</dbReference>
<dbReference type="InterPro" id="IPR014776">
    <property type="entry name" value="4pyrrole_Mease_sub2"/>
</dbReference>
<dbReference type="SUPFAM" id="SSF53790">
    <property type="entry name" value="Tetrapyrrole methylase"/>
    <property type="match status" value="1"/>
</dbReference>
<evidence type="ECO:0000256" key="8">
    <source>
        <dbReference type="RuleBase" id="RU003960"/>
    </source>
</evidence>
<dbReference type="Gene3D" id="3.40.1010.10">
    <property type="entry name" value="Cobalt-precorrin-4 Transmethylase, Domain 1"/>
    <property type="match status" value="1"/>
</dbReference>
<name>A0A833H229_9LEPT</name>
<keyword evidence="6" id="KW-0627">Porphyrin biosynthesis</keyword>
<evidence type="ECO:0000256" key="2">
    <source>
        <dbReference type="ARBA" id="ARBA00012162"/>
    </source>
</evidence>
<dbReference type="FunFam" id="3.40.1010.10:FF:000001">
    <property type="entry name" value="Siroheme synthase"/>
    <property type="match status" value="1"/>
</dbReference>
<dbReference type="InterPro" id="IPR014777">
    <property type="entry name" value="4pyrrole_Mease_sub1"/>
</dbReference>
<reference evidence="10 11" key="1">
    <citation type="submission" date="2019-10" db="EMBL/GenBank/DDBJ databases">
        <title>Extracellular Electron Transfer in a Candidatus Methanoperedens spp. Enrichment Culture.</title>
        <authorList>
            <person name="Berger S."/>
            <person name="Rangel Shaw D."/>
            <person name="Berben T."/>
            <person name="In 'T Zandt M."/>
            <person name="Frank J."/>
            <person name="Reimann J."/>
            <person name="Jetten M.S.M."/>
            <person name="Welte C.U."/>
        </authorList>
    </citation>
    <scope>NUCLEOTIDE SEQUENCE [LARGE SCALE GENOMIC DNA]</scope>
    <source>
        <strain evidence="10">SB12</strain>
    </source>
</reference>
<evidence type="ECO:0000256" key="6">
    <source>
        <dbReference type="ARBA" id="ARBA00023244"/>
    </source>
</evidence>
<dbReference type="InterPro" id="IPR003043">
    <property type="entry name" value="Uropor_MeTrfase_CS"/>
</dbReference>
<evidence type="ECO:0000256" key="3">
    <source>
        <dbReference type="ARBA" id="ARBA00022603"/>
    </source>
</evidence>
<evidence type="ECO:0000256" key="1">
    <source>
        <dbReference type="ARBA" id="ARBA00005879"/>
    </source>
</evidence>
<dbReference type="InterPro" id="IPR035996">
    <property type="entry name" value="4pyrrol_Methylase_sf"/>
</dbReference>
<evidence type="ECO:0000313" key="11">
    <source>
        <dbReference type="Proteomes" id="UP000460298"/>
    </source>
</evidence>
<keyword evidence="4 8" id="KW-0808">Transferase</keyword>
<dbReference type="PANTHER" id="PTHR45790:SF3">
    <property type="entry name" value="S-ADENOSYL-L-METHIONINE-DEPENDENT UROPORPHYRINOGEN III METHYLTRANSFERASE, CHLOROPLASTIC"/>
    <property type="match status" value="1"/>
</dbReference>
<dbReference type="InterPro" id="IPR006366">
    <property type="entry name" value="CobA/CysG_C"/>
</dbReference>
<evidence type="ECO:0000259" key="9">
    <source>
        <dbReference type="Pfam" id="PF00590"/>
    </source>
</evidence>
<dbReference type="Gene3D" id="3.30.950.10">
    <property type="entry name" value="Methyltransferase, Cobalt-precorrin-4 Transmethylase, Domain 2"/>
    <property type="match status" value="1"/>
</dbReference>
<dbReference type="PROSITE" id="PS00840">
    <property type="entry name" value="SUMT_2"/>
    <property type="match status" value="1"/>
</dbReference>
<dbReference type="Pfam" id="PF00590">
    <property type="entry name" value="TP_methylase"/>
    <property type="match status" value="1"/>
</dbReference>